<dbReference type="RefSeq" id="WP_194855840.1">
    <property type="nucleotide sequence ID" value="NZ_ARXR01000010.1"/>
</dbReference>
<evidence type="ECO:0000256" key="4">
    <source>
        <dbReference type="ARBA" id="ARBA00022553"/>
    </source>
</evidence>
<evidence type="ECO:0000259" key="12">
    <source>
        <dbReference type="PROSITE" id="PS50109"/>
    </source>
</evidence>
<evidence type="ECO:0000256" key="11">
    <source>
        <dbReference type="SAM" id="Phobius"/>
    </source>
</evidence>
<dbReference type="CDD" id="cd06225">
    <property type="entry name" value="HAMP"/>
    <property type="match status" value="1"/>
</dbReference>
<protein>
    <recommendedName>
        <fullName evidence="3">histidine kinase</fullName>
        <ecNumber evidence="3">2.7.13.3</ecNumber>
    </recommendedName>
</protein>
<dbReference type="EC" id="2.7.13.3" evidence="3"/>
<keyword evidence="7 14" id="KW-0418">Kinase</keyword>
<dbReference type="SUPFAM" id="SSF47384">
    <property type="entry name" value="Homodimeric domain of signal transducing histidine kinase"/>
    <property type="match status" value="1"/>
</dbReference>
<dbReference type="InterPro" id="IPR005467">
    <property type="entry name" value="His_kinase_dom"/>
</dbReference>
<dbReference type="Gene3D" id="1.10.287.130">
    <property type="match status" value="1"/>
</dbReference>
<comment type="subcellular location">
    <subcellularLocation>
        <location evidence="2">Membrane</location>
    </subcellularLocation>
</comment>
<organism evidence="14 15">
    <name type="scientific">Alloalcanivorax venustensis ISO4</name>
    <dbReference type="NCBI Taxonomy" id="1177184"/>
    <lineage>
        <taxon>Bacteria</taxon>
        <taxon>Pseudomonadati</taxon>
        <taxon>Pseudomonadota</taxon>
        <taxon>Gammaproteobacteria</taxon>
        <taxon>Oceanospirillales</taxon>
        <taxon>Alcanivoracaceae</taxon>
        <taxon>Alloalcanivorax</taxon>
    </lineage>
</organism>
<evidence type="ECO:0000313" key="15">
    <source>
        <dbReference type="Proteomes" id="UP000644441"/>
    </source>
</evidence>
<dbReference type="InterPro" id="IPR003594">
    <property type="entry name" value="HATPase_dom"/>
</dbReference>
<keyword evidence="15" id="KW-1185">Reference proteome</keyword>
<feature type="transmembrane region" description="Helical" evidence="11">
    <location>
        <begin position="12"/>
        <end position="31"/>
    </location>
</feature>
<dbReference type="GO" id="GO:0016301">
    <property type="term" value="F:kinase activity"/>
    <property type="evidence" value="ECO:0007669"/>
    <property type="project" value="UniProtKB-KW"/>
</dbReference>
<dbReference type="InterPro" id="IPR003661">
    <property type="entry name" value="HisK_dim/P_dom"/>
</dbReference>
<evidence type="ECO:0000256" key="8">
    <source>
        <dbReference type="ARBA" id="ARBA00022989"/>
    </source>
</evidence>
<feature type="domain" description="HAMP" evidence="13">
    <location>
        <begin position="178"/>
        <end position="232"/>
    </location>
</feature>
<keyword evidence="10 11" id="KW-0472">Membrane</keyword>
<dbReference type="SUPFAM" id="SSF55874">
    <property type="entry name" value="ATPase domain of HSP90 chaperone/DNA topoisomerase II/histidine kinase"/>
    <property type="match status" value="1"/>
</dbReference>
<keyword evidence="6 11" id="KW-0812">Transmembrane</keyword>
<evidence type="ECO:0000256" key="1">
    <source>
        <dbReference type="ARBA" id="ARBA00000085"/>
    </source>
</evidence>
<dbReference type="CDD" id="cd00082">
    <property type="entry name" value="HisKA"/>
    <property type="match status" value="1"/>
</dbReference>
<dbReference type="Pfam" id="PF00672">
    <property type="entry name" value="HAMP"/>
    <property type="match status" value="1"/>
</dbReference>
<keyword evidence="4" id="KW-0597">Phosphoprotein</keyword>
<dbReference type="Gene3D" id="3.30.450.170">
    <property type="entry name" value="Two-component histidine kinase, sensor domain"/>
    <property type="match status" value="1"/>
</dbReference>
<accession>A0ABS0AFS1</accession>
<dbReference type="PRINTS" id="PR00344">
    <property type="entry name" value="BCTRLSENSOR"/>
</dbReference>
<dbReference type="SMART" id="SM00388">
    <property type="entry name" value="HisKA"/>
    <property type="match status" value="1"/>
</dbReference>
<dbReference type="InterPro" id="IPR038428">
    <property type="entry name" value="HK_sensor_dom_sf"/>
</dbReference>
<evidence type="ECO:0000313" key="14">
    <source>
        <dbReference type="EMBL" id="MBF5052997.1"/>
    </source>
</evidence>
<dbReference type="InterPro" id="IPR036097">
    <property type="entry name" value="HisK_dim/P_sf"/>
</dbReference>
<dbReference type="InterPro" id="IPR003660">
    <property type="entry name" value="HAMP_dom"/>
</dbReference>
<proteinExistence type="predicted"/>
<dbReference type="PROSITE" id="PS50885">
    <property type="entry name" value="HAMP"/>
    <property type="match status" value="1"/>
</dbReference>
<feature type="transmembrane region" description="Helical" evidence="11">
    <location>
        <begin position="155"/>
        <end position="178"/>
    </location>
</feature>
<dbReference type="InterPro" id="IPR004358">
    <property type="entry name" value="Sig_transdc_His_kin-like_C"/>
</dbReference>
<evidence type="ECO:0000256" key="9">
    <source>
        <dbReference type="ARBA" id="ARBA00023012"/>
    </source>
</evidence>
<comment type="caution">
    <text evidence="14">The sequence shown here is derived from an EMBL/GenBank/DDBJ whole genome shotgun (WGS) entry which is preliminary data.</text>
</comment>
<evidence type="ECO:0000256" key="5">
    <source>
        <dbReference type="ARBA" id="ARBA00022679"/>
    </source>
</evidence>
<dbReference type="InterPro" id="IPR050428">
    <property type="entry name" value="TCS_sensor_his_kinase"/>
</dbReference>
<evidence type="ECO:0000256" key="6">
    <source>
        <dbReference type="ARBA" id="ARBA00022692"/>
    </source>
</evidence>
<dbReference type="Pfam" id="PF02518">
    <property type="entry name" value="HATPase_c"/>
    <property type="match status" value="1"/>
</dbReference>
<sequence length="454" mass="50735">MIPGRHSLFWKLALLLCLSAVFTVVLSGWLLRTVGEQVVLLDEPAKVVMREYAAQAEDAWHRGGAEGVSAWLQQLRRREPGDAMVVDASDHSLSGRPLTESQRAGLRFQRELDWRMSFRSTSMPYIGVPFPENPEAGRLVMQLPPRFMPGRNWPLWQTLLVVVLPALLAMLAGGLLYWRTMVPLRLLQARVRRFQDDPEARVGPGLAARRDEFGDLGRRFDRMAERVAQVLGSQRQLLHDMSHELRTPLSRLSVALEGDLSEQDLRRRVAREVTAMRELVSDTLSLAWHDTEQRGTATEPLSPLAVWDLVVDNAAFESGWPARCFPCRLPADARVAGNLNDLAQALENLVRNAVRHSPPEGPVRLDGRREGDCWHLWISDRGPGVPDDRLDSIFEPFVRLDQARSAGSGFGLGLSIARRAVHRQGGRIWAENGHPGLRVHLCLPAAAEVPAANV</sequence>
<dbReference type="SMART" id="SM00387">
    <property type="entry name" value="HATPase_c"/>
    <property type="match status" value="1"/>
</dbReference>
<evidence type="ECO:0000259" key="13">
    <source>
        <dbReference type="PROSITE" id="PS50885"/>
    </source>
</evidence>
<dbReference type="PANTHER" id="PTHR45436">
    <property type="entry name" value="SENSOR HISTIDINE KINASE YKOH"/>
    <property type="match status" value="1"/>
</dbReference>
<keyword evidence="5" id="KW-0808">Transferase</keyword>
<dbReference type="Gene3D" id="3.30.565.10">
    <property type="entry name" value="Histidine kinase-like ATPase, C-terminal domain"/>
    <property type="match status" value="1"/>
</dbReference>
<dbReference type="Pfam" id="PF00512">
    <property type="entry name" value="HisKA"/>
    <property type="match status" value="1"/>
</dbReference>
<dbReference type="Proteomes" id="UP000644441">
    <property type="component" value="Unassembled WGS sequence"/>
</dbReference>
<name>A0ABS0AFS1_9GAMM</name>
<dbReference type="PANTHER" id="PTHR45436:SF5">
    <property type="entry name" value="SENSOR HISTIDINE KINASE TRCS"/>
    <property type="match status" value="1"/>
</dbReference>
<evidence type="ECO:0000256" key="10">
    <source>
        <dbReference type="ARBA" id="ARBA00023136"/>
    </source>
</evidence>
<dbReference type="InterPro" id="IPR036890">
    <property type="entry name" value="HATPase_C_sf"/>
</dbReference>
<keyword evidence="9" id="KW-0902">Two-component regulatory system</keyword>
<dbReference type="InterPro" id="IPR031930">
    <property type="entry name" value="HK_sensor"/>
</dbReference>
<comment type="catalytic activity">
    <reaction evidence="1">
        <text>ATP + protein L-histidine = ADP + protein N-phospho-L-histidine.</text>
        <dbReference type="EC" id="2.7.13.3"/>
    </reaction>
</comment>
<reference evidence="14 15" key="1">
    <citation type="submission" date="2012-09" db="EMBL/GenBank/DDBJ databases">
        <title>Genome Sequence of alkane-degrading Bacterium Alcanivorax venustensis ISO4.</title>
        <authorList>
            <person name="Lai Q."/>
            <person name="Shao Z."/>
        </authorList>
    </citation>
    <scope>NUCLEOTIDE SEQUENCE [LARGE SCALE GENOMIC DNA]</scope>
    <source>
        <strain evidence="14 15">ISO4</strain>
    </source>
</reference>
<evidence type="ECO:0000256" key="3">
    <source>
        <dbReference type="ARBA" id="ARBA00012438"/>
    </source>
</evidence>
<dbReference type="EMBL" id="ARXR01000010">
    <property type="protein sequence ID" value="MBF5052997.1"/>
    <property type="molecule type" value="Genomic_DNA"/>
</dbReference>
<dbReference type="PROSITE" id="PS50109">
    <property type="entry name" value="HIS_KIN"/>
    <property type="match status" value="1"/>
</dbReference>
<dbReference type="SMART" id="SM00304">
    <property type="entry name" value="HAMP"/>
    <property type="match status" value="1"/>
</dbReference>
<keyword evidence="8 11" id="KW-1133">Transmembrane helix</keyword>
<feature type="domain" description="Histidine kinase" evidence="12">
    <location>
        <begin position="240"/>
        <end position="447"/>
    </location>
</feature>
<evidence type="ECO:0000256" key="2">
    <source>
        <dbReference type="ARBA" id="ARBA00004370"/>
    </source>
</evidence>
<dbReference type="Pfam" id="PF16750">
    <property type="entry name" value="HK_sensor"/>
    <property type="match status" value="1"/>
</dbReference>
<evidence type="ECO:0000256" key="7">
    <source>
        <dbReference type="ARBA" id="ARBA00022777"/>
    </source>
</evidence>
<gene>
    <name evidence="14" type="ORF">ISO4_01599</name>
</gene>